<sequence length="325" mass="36477">MLFLYFFLSFGLQAYAQSPGSLGDFPLAVKTPYLHAWARNANQHILAWNAMIRVDGQPYQWLGNSNIANFSTTTSSEITPTSTIFTIQAGPMKFKATFFTPIEPNDYTRQSIPFTYLFVDGFAADDGNPHTIQLYSDITGEWISHDLSTQMNWDTQDSPDNMVYHHLEPRDPKSLIDNADSAEDATVYYPAPKRPGLTWQTGADTDCRIRFAKSGSLLNSKDTNFRPVNRQWPVFSFAIDLGSITPTTQPDPVVWALGLVRDPLVNYSAGSGFQSRIGYYWSAYHSIDDVISDFLGDFANARVRSHISKPIKNFEGPKMPTKANL</sequence>
<protein>
    <recommendedName>
        <fullName evidence="2">Glutaminase A N-terminal domain-containing protein</fullName>
    </recommendedName>
</protein>
<dbReference type="Pfam" id="PF17168">
    <property type="entry name" value="DUF5127"/>
    <property type="match status" value="1"/>
</dbReference>
<keyword evidence="1" id="KW-0732">Signal</keyword>
<feature type="signal peptide" evidence="1">
    <location>
        <begin position="1"/>
        <end position="16"/>
    </location>
</feature>
<dbReference type="InterPro" id="IPR033433">
    <property type="entry name" value="GtaA_N"/>
</dbReference>
<gene>
    <name evidence="3" type="ORF">Agabi119p4_1419</name>
</gene>
<proteinExistence type="predicted"/>
<dbReference type="Proteomes" id="UP000629468">
    <property type="component" value="Unassembled WGS sequence"/>
</dbReference>
<evidence type="ECO:0000259" key="2">
    <source>
        <dbReference type="Pfam" id="PF17168"/>
    </source>
</evidence>
<dbReference type="PANTHER" id="PTHR31987">
    <property type="entry name" value="GLUTAMINASE A-RELATED"/>
    <property type="match status" value="1"/>
</dbReference>
<dbReference type="AlphaFoldDB" id="A0A8H7F9V5"/>
<comment type="caution">
    <text evidence="3">The sequence shown here is derived from an EMBL/GenBank/DDBJ whole genome shotgun (WGS) entry which is preliminary data.</text>
</comment>
<dbReference type="EMBL" id="JABXXO010000002">
    <property type="protein sequence ID" value="KAF7783395.1"/>
    <property type="molecule type" value="Genomic_DNA"/>
</dbReference>
<dbReference type="InterPro" id="IPR052743">
    <property type="entry name" value="Glutaminase_GtaA"/>
</dbReference>
<organism evidence="3 4">
    <name type="scientific">Agaricus bisporus var. burnettii</name>
    <dbReference type="NCBI Taxonomy" id="192524"/>
    <lineage>
        <taxon>Eukaryota</taxon>
        <taxon>Fungi</taxon>
        <taxon>Dikarya</taxon>
        <taxon>Basidiomycota</taxon>
        <taxon>Agaricomycotina</taxon>
        <taxon>Agaricomycetes</taxon>
        <taxon>Agaricomycetidae</taxon>
        <taxon>Agaricales</taxon>
        <taxon>Agaricineae</taxon>
        <taxon>Agaricaceae</taxon>
        <taxon>Agaricus</taxon>
    </lineage>
</organism>
<dbReference type="PANTHER" id="PTHR31987:SF1">
    <property type="entry name" value="GLUTAMINASE A"/>
    <property type="match status" value="1"/>
</dbReference>
<evidence type="ECO:0000256" key="1">
    <source>
        <dbReference type="SAM" id="SignalP"/>
    </source>
</evidence>
<feature type="chain" id="PRO_5034520773" description="Glutaminase A N-terminal domain-containing protein" evidence="1">
    <location>
        <begin position="17"/>
        <end position="325"/>
    </location>
</feature>
<reference evidence="3 4" key="1">
    <citation type="journal article" name="Sci. Rep.">
        <title>Telomere-to-telomere assembled and centromere annotated genomes of the two main subspecies of the button mushroom Agaricus bisporus reveal especially polymorphic chromosome ends.</title>
        <authorList>
            <person name="Sonnenberg A.S.M."/>
            <person name="Sedaghat-Telgerd N."/>
            <person name="Lavrijssen B."/>
            <person name="Ohm R.A."/>
            <person name="Hendrickx P.M."/>
            <person name="Scholtmeijer K."/>
            <person name="Baars J.J.P."/>
            <person name="van Peer A."/>
        </authorList>
    </citation>
    <scope>NUCLEOTIDE SEQUENCE [LARGE SCALE GENOMIC DNA]</scope>
    <source>
        <strain evidence="3 4">H119_p4</strain>
    </source>
</reference>
<evidence type="ECO:0000313" key="3">
    <source>
        <dbReference type="EMBL" id="KAF7783395.1"/>
    </source>
</evidence>
<accession>A0A8H7F9V5</accession>
<evidence type="ECO:0000313" key="4">
    <source>
        <dbReference type="Proteomes" id="UP000629468"/>
    </source>
</evidence>
<feature type="domain" description="Glutaminase A N-terminal" evidence="2">
    <location>
        <begin position="81"/>
        <end position="305"/>
    </location>
</feature>
<name>A0A8H7F9V5_AGABI</name>